<evidence type="ECO:0000313" key="4">
    <source>
        <dbReference type="Proteomes" id="UP000219612"/>
    </source>
</evidence>
<organism evidence="3 4">
    <name type="scientific">Paractinoplanes atraurantiacus</name>
    <dbReference type="NCBI Taxonomy" id="1036182"/>
    <lineage>
        <taxon>Bacteria</taxon>
        <taxon>Bacillati</taxon>
        <taxon>Actinomycetota</taxon>
        <taxon>Actinomycetes</taxon>
        <taxon>Micromonosporales</taxon>
        <taxon>Micromonosporaceae</taxon>
        <taxon>Paractinoplanes</taxon>
    </lineage>
</organism>
<keyword evidence="1" id="KW-1133">Transmembrane helix</keyword>
<feature type="domain" description="Pyrrolo-quinoline quinone repeat" evidence="2">
    <location>
        <begin position="270"/>
        <end position="374"/>
    </location>
</feature>
<dbReference type="OrthoDB" id="3757373at2"/>
<dbReference type="Proteomes" id="UP000219612">
    <property type="component" value="Unassembled WGS sequence"/>
</dbReference>
<dbReference type="InterPro" id="IPR018391">
    <property type="entry name" value="PQQ_b-propeller_rpt"/>
</dbReference>
<dbReference type="PANTHER" id="PTHR34512">
    <property type="entry name" value="CELL SURFACE PROTEIN"/>
    <property type="match status" value="1"/>
</dbReference>
<dbReference type="InterPro" id="IPR015943">
    <property type="entry name" value="WD40/YVTN_repeat-like_dom_sf"/>
</dbReference>
<dbReference type="SUPFAM" id="SSF50998">
    <property type="entry name" value="Quinoprotein alcohol dehydrogenase-like"/>
    <property type="match status" value="1"/>
</dbReference>
<keyword evidence="1" id="KW-0812">Transmembrane</keyword>
<dbReference type="InterPro" id="IPR002372">
    <property type="entry name" value="PQQ_rpt_dom"/>
</dbReference>
<keyword evidence="4" id="KW-1185">Reference proteome</keyword>
<accession>A0A285FJB1</accession>
<evidence type="ECO:0000259" key="2">
    <source>
        <dbReference type="Pfam" id="PF13360"/>
    </source>
</evidence>
<reference evidence="3 4" key="1">
    <citation type="submission" date="2017-09" db="EMBL/GenBank/DDBJ databases">
        <authorList>
            <person name="Ehlers B."/>
            <person name="Leendertz F.H."/>
        </authorList>
    </citation>
    <scope>NUCLEOTIDE SEQUENCE [LARGE SCALE GENOMIC DNA]</scope>
    <source>
        <strain evidence="3 4">CGMCC 4.6857</strain>
    </source>
</reference>
<keyword evidence="1" id="KW-0472">Membrane</keyword>
<name>A0A285FJB1_9ACTN</name>
<feature type="transmembrane region" description="Helical" evidence="1">
    <location>
        <begin position="26"/>
        <end position="44"/>
    </location>
</feature>
<evidence type="ECO:0000313" key="3">
    <source>
        <dbReference type="EMBL" id="SNY10341.1"/>
    </source>
</evidence>
<dbReference type="Gene3D" id="2.130.10.10">
    <property type="entry name" value="YVTN repeat-like/Quinoprotein amine dehydrogenase"/>
    <property type="match status" value="2"/>
</dbReference>
<proteinExistence type="predicted"/>
<protein>
    <submittedName>
        <fullName evidence="3">Outer membrane protein assembly factor BamB</fullName>
    </submittedName>
</protein>
<sequence length="425" mass="44616">MATIELGEISGRRPEQRRPLGRDRRIAGAAVALLGLFVVAGSAVPGPHGVRPLWSVPAAGSQGMALTAETVYLHRADGLGSLISAYDLATGHIRWQRPLSGSVGYVQAAEEAGLLLIPAEAGRGGYRTIALSTATGDEVWRASGEPRTIGGDTALMADYTADGGLRQMRLVRLAGNSTLWQRDTPGVRNQIVAMSGDRPDSVVTATAGGEVRVYAYGTGALTAAGRIPMVDPRPEEGYFNDLVAFGGHLVVNRSRAGVFELSVYRLDTLRELWHAADTDGYAFSCGPSLCLSGAGGVVAHDPATGRVRWRLPGATNALTVGDGRLVLDDGSEEGEPVLVDAATGEPVGAPGRGSPVWSPDPGDSVLLLRSTVSPPGRTAVTRWELDTGRHVLLGTIERMPGYHCQSAARFLTCARGDVIEVSEVP</sequence>
<dbReference type="EMBL" id="OBDY01000001">
    <property type="protein sequence ID" value="SNY10341.1"/>
    <property type="molecule type" value="Genomic_DNA"/>
</dbReference>
<dbReference type="AlphaFoldDB" id="A0A285FJB1"/>
<dbReference type="Pfam" id="PF13360">
    <property type="entry name" value="PQQ_2"/>
    <property type="match status" value="1"/>
</dbReference>
<dbReference type="RefSeq" id="WP_097318155.1">
    <property type="nucleotide sequence ID" value="NZ_OBDY01000001.1"/>
</dbReference>
<gene>
    <name evidence="3" type="ORF">SAMN05421748_101929</name>
</gene>
<evidence type="ECO:0000256" key="1">
    <source>
        <dbReference type="SAM" id="Phobius"/>
    </source>
</evidence>
<dbReference type="InterPro" id="IPR011047">
    <property type="entry name" value="Quinoprotein_ADH-like_sf"/>
</dbReference>
<dbReference type="PANTHER" id="PTHR34512:SF30">
    <property type="entry name" value="OUTER MEMBRANE PROTEIN ASSEMBLY FACTOR BAMB"/>
    <property type="match status" value="1"/>
</dbReference>
<dbReference type="SMART" id="SM00564">
    <property type="entry name" value="PQQ"/>
    <property type="match status" value="3"/>
</dbReference>